<dbReference type="Gene3D" id="2.60.40.4070">
    <property type="match status" value="1"/>
</dbReference>
<sequence length="63" mass="7227">MYDAAGKLVRTLVDEGKEPGYHTVRWDRRNETGLIAPAGVYFYRLVITGEDGYTFTRKMVSVR</sequence>
<dbReference type="EMBL" id="LIZT01000118">
    <property type="protein sequence ID" value="KPJ48434.1"/>
    <property type="molecule type" value="Genomic_DNA"/>
</dbReference>
<evidence type="ECO:0000259" key="1">
    <source>
        <dbReference type="Pfam" id="PF13860"/>
    </source>
</evidence>
<organism evidence="2 3">
    <name type="scientific">candidate division TA06 bacterium DG_26</name>
    <dbReference type="NCBI Taxonomy" id="1703771"/>
    <lineage>
        <taxon>Bacteria</taxon>
        <taxon>Bacteria division TA06</taxon>
    </lineage>
</organism>
<gene>
    <name evidence="2" type="ORF">AMJ40_07495</name>
</gene>
<dbReference type="Pfam" id="PF13860">
    <property type="entry name" value="FlgD_ig"/>
    <property type="match status" value="1"/>
</dbReference>
<reference evidence="2 3" key="1">
    <citation type="journal article" date="2015" name="Microbiome">
        <title>Genomic resolution of linkages in carbon, nitrogen, and sulfur cycling among widespread estuary sediment bacteria.</title>
        <authorList>
            <person name="Baker B.J."/>
            <person name="Lazar C.S."/>
            <person name="Teske A.P."/>
            <person name="Dick G.J."/>
        </authorList>
    </citation>
    <scope>NUCLEOTIDE SEQUENCE [LARGE SCALE GENOMIC DNA]</scope>
    <source>
        <strain evidence="2">DG_26</strain>
    </source>
</reference>
<evidence type="ECO:0000313" key="2">
    <source>
        <dbReference type="EMBL" id="KPJ48434.1"/>
    </source>
</evidence>
<dbReference type="Proteomes" id="UP000051124">
    <property type="component" value="Unassembled WGS sequence"/>
</dbReference>
<comment type="caution">
    <text evidence="2">The sequence shown here is derived from an EMBL/GenBank/DDBJ whole genome shotgun (WGS) entry which is preliminary data.</text>
</comment>
<proteinExistence type="predicted"/>
<protein>
    <recommendedName>
        <fullName evidence="1">FlgD/Vpr Ig-like domain-containing protein</fullName>
    </recommendedName>
</protein>
<dbReference type="AlphaFoldDB" id="A0A0S7WE62"/>
<evidence type="ECO:0000313" key="3">
    <source>
        <dbReference type="Proteomes" id="UP000051124"/>
    </source>
</evidence>
<accession>A0A0S7WE62</accession>
<name>A0A0S7WE62_UNCT6</name>
<feature type="domain" description="FlgD/Vpr Ig-like" evidence="1">
    <location>
        <begin position="2"/>
        <end position="45"/>
    </location>
</feature>
<dbReference type="InterPro" id="IPR025965">
    <property type="entry name" value="FlgD/Vpr_Ig-like"/>
</dbReference>